<dbReference type="GO" id="GO:0051213">
    <property type="term" value="F:dioxygenase activity"/>
    <property type="evidence" value="ECO:0007669"/>
    <property type="project" value="UniProtKB-KW"/>
</dbReference>
<evidence type="ECO:0000313" key="2">
    <source>
        <dbReference type="EMBL" id="TWI99990.1"/>
    </source>
</evidence>
<dbReference type="SUPFAM" id="SSF54593">
    <property type="entry name" value="Glyoxalase/Bleomycin resistance protein/Dihydroxybiphenyl dioxygenase"/>
    <property type="match status" value="1"/>
</dbReference>
<keyword evidence="3" id="KW-1185">Reference proteome</keyword>
<dbReference type="PROSITE" id="PS51819">
    <property type="entry name" value="VOC"/>
    <property type="match status" value="1"/>
</dbReference>
<organism evidence="2 3">
    <name type="scientific">Mucilaginibacter frigoritolerans</name>
    <dbReference type="NCBI Taxonomy" id="652788"/>
    <lineage>
        <taxon>Bacteria</taxon>
        <taxon>Pseudomonadati</taxon>
        <taxon>Bacteroidota</taxon>
        <taxon>Sphingobacteriia</taxon>
        <taxon>Sphingobacteriales</taxon>
        <taxon>Sphingobacteriaceae</taxon>
        <taxon>Mucilaginibacter</taxon>
    </lineage>
</organism>
<gene>
    <name evidence="2" type="ORF">JN11_02406</name>
</gene>
<dbReference type="InterPro" id="IPR058998">
    <property type="entry name" value="YycE-like_N"/>
</dbReference>
<name>A0A562U4E2_9SPHI</name>
<dbReference type="InterPro" id="IPR037523">
    <property type="entry name" value="VOC_core"/>
</dbReference>
<accession>A0A562U4E2</accession>
<evidence type="ECO:0000313" key="3">
    <source>
        <dbReference type="Proteomes" id="UP000317010"/>
    </source>
</evidence>
<dbReference type="InterPro" id="IPR029068">
    <property type="entry name" value="Glyas_Bleomycin-R_OHBP_Dase"/>
</dbReference>
<dbReference type="Gene3D" id="3.10.180.10">
    <property type="entry name" value="2,3-Dihydroxybiphenyl 1,2-Dioxygenase, domain 1"/>
    <property type="match status" value="1"/>
</dbReference>
<feature type="domain" description="VOC" evidence="1">
    <location>
        <begin position="6"/>
        <end position="127"/>
    </location>
</feature>
<dbReference type="Pfam" id="PF22659">
    <property type="entry name" value="YycE-like_C"/>
    <property type="match status" value="1"/>
</dbReference>
<dbReference type="Pfam" id="PF22658">
    <property type="entry name" value="YycE-like_N"/>
    <property type="match status" value="1"/>
</dbReference>
<dbReference type="Proteomes" id="UP000317010">
    <property type="component" value="Unassembled WGS sequence"/>
</dbReference>
<dbReference type="EMBL" id="VLLI01000006">
    <property type="protein sequence ID" value="TWI99990.1"/>
    <property type="molecule type" value="Genomic_DNA"/>
</dbReference>
<keyword evidence="2" id="KW-0223">Dioxygenase</keyword>
<dbReference type="AlphaFoldDB" id="A0A562U4E2"/>
<protein>
    <submittedName>
        <fullName evidence="2">Glyoxalase/bleomycin resistance protein/dioxygenase superfamily protein</fullName>
    </submittedName>
</protein>
<reference evidence="2 3" key="1">
    <citation type="submission" date="2019-07" db="EMBL/GenBank/DDBJ databases">
        <title>Genomic Encyclopedia of Archaeal and Bacterial Type Strains, Phase II (KMG-II): from individual species to whole genera.</title>
        <authorList>
            <person name="Goeker M."/>
        </authorList>
    </citation>
    <scope>NUCLEOTIDE SEQUENCE [LARGE SCALE GENOMIC DNA]</scope>
    <source>
        <strain evidence="2 3">ATCC BAA-1854</strain>
    </source>
</reference>
<comment type="caution">
    <text evidence="2">The sequence shown here is derived from an EMBL/GenBank/DDBJ whole genome shotgun (WGS) entry which is preliminary data.</text>
</comment>
<proteinExistence type="predicted"/>
<sequence>MITDIMKFRIARHTRDLNRMIDFYGRILGLKVLGQFKNHESYDGVFLGVPGADWHLEFTVSDYPPLHQADDDDLLVFYAASVDEFTALKNKFIANRIKNVAPKNPYWAKNGITFEDPDGFRIVISLTIS</sequence>
<evidence type="ECO:0000259" key="1">
    <source>
        <dbReference type="PROSITE" id="PS51819"/>
    </source>
</evidence>
<keyword evidence="2" id="KW-0560">Oxidoreductase</keyword>
<dbReference type="InterPro" id="IPR058997">
    <property type="entry name" value="YycE-like_C"/>
</dbReference>
<dbReference type="CDD" id="cd06587">
    <property type="entry name" value="VOC"/>
    <property type="match status" value="1"/>
</dbReference>